<dbReference type="Gene3D" id="3.30.70.1440">
    <property type="entry name" value="Multidrug efflux transporter AcrB pore domain"/>
    <property type="match status" value="1"/>
</dbReference>
<dbReference type="InterPro" id="IPR027463">
    <property type="entry name" value="AcrB_DN_DC_subdom"/>
</dbReference>
<dbReference type="InterPro" id="IPR001036">
    <property type="entry name" value="Acrflvin-R"/>
</dbReference>
<feature type="transmembrane region" description="Helical" evidence="1">
    <location>
        <begin position="20"/>
        <end position="41"/>
    </location>
</feature>
<feature type="transmembrane region" description="Helical" evidence="1">
    <location>
        <begin position="861"/>
        <end position="878"/>
    </location>
</feature>
<dbReference type="SUPFAM" id="SSF82714">
    <property type="entry name" value="Multidrug efflux transporter AcrB TolC docking domain, DN and DC subdomains"/>
    <property type="match status" value="2"/>
</dbReference>
<dbReference type="GO" id="GO:0042910">
    <property type="term" value="F:xenobiotic transmembrane transporter activity"/>
    <property type="evidence" value="ECO:0007669"/>
    <property type="project" value="TreeGrafter"/>
</dbReference>
<dbReference type="Proteomes" id="UP000249577">
    <property type="component" value="Unassembled WGS sequence"/>
</dbReference>
<keyword evidence="1" id="KW-0812">Transmembrane</keyword>
<dbReference type="PRINTS" id="PR00702">
    <property type="entry name" value="ACRIFLAVINRP"/>
</dbReference>
<sequence length="1033" mass="110019">MRPPKAEGAAAPSLSSPFILRPIGTTLLAVAVLLVGFVAYLRLPVASMPNVEFPAIFVQASRPGASPEIMASTVAAPLERTLGAISGVTEMSSASSLGSTRIAIQFDLGRNIDDAARDVQAALNQAQTDLPSDIPNLPTFRKINPAAMPVLVLALTSDTIPKTEVYDAADSVLVQRLSQVAGVGEVRVAGSEQPAVRVRLDPERIAAMGLALDDVRAAIATGNVLSPLGALQTSDREIAIALDGELGPRPENYRDVVVRIANGATVRLGDVAEISAGARDTRNAGWFNGKPAVLLYVTKQPAANVLETVDGVKALLPEISRWIPAGIDVTVLTDRTTTIRASVDDMQKTLLISIALVMLVVFAFLRRVAPTFAAGVTVPLALAGSFAGMWVFGFSVDNLSLMALAVAVGFVVDDAIVMIENAYRNLEKGMAPMEAALAGAKEIAFTVVAISLSLVAAFIPLLFLGGLAGRLFYEFSMTLVFAILVSTIVSLTVTPMICGQLLKRETRTERRGLLVRLGDAYARSLELAMRAPWLMALLMVGAAIWAVQLYVSTPKGLFPNDDIGLLSAFTEASPDVSFDEMSALQTRAADIIAADPAVESVAPSLGGGRSVSNQGRIQIALKPQGERPGIQTVVERLRKPLSQIPGLRVFLSAQQEIRAGAREGRAQYQFTLWSRDLRQLQDAAAQVIERLRSIEGLRDVSTDREANGIELAIDIDRETASRLGVEIGAIDAALNTAFAQRQISVIYGRRNQYRVVIEIAPEKSRDSADVLALHVPASNGTQVPLSAVATMKRTMAPLVVNHQGQYPSITITYNLAPNASAGEITAEIPRIVAEMRLPDGINAEFAGDAAELARAAGDQSVTILAALLVIYLVLGVLYESYVHPLTILSTLPPAGLGALLAINAVGDDLTVMALIGIILLIGLVKKNGIMLVDFALEAERSRGLSPREAILEAARVRFRPILMTTFAALLGALPLAFGEGPGSELRRPLGITIVGGLVVSQALTLYTTPAIYLLLDRLRRRRKRENRAPQPAE</sequence>
<feature type="transmembrane region" description="Helical" evidence="1">
    <location>
        <begin position="533"/>
        <end position="551"/>
    </location>
</feature>
<comment type="caution">
    <text evidence="2">The sequence shown here is derived from an EMBL/GenBank/DDBJ whole genome shotgun (WGS) entry which is preliminary data.</text>
</comment>
<evidence type="ECO:0000313" key="3">
    <source>
        <dbReference type="Proteomes" id="UP000249577"/>
    </source>
</evidence>
<feature type="transmembrane region" description="Helical" evidence="1">
    <location>
        <begin position="372"/>
        <end position="393"/>
    </location>
</feature>
<accession>A0A2W5KHW0</accession>
<dbReference type="Pfam" id="PF00873">
    <property type="entry name" value="ACR_tran"/>
    <property type="match status" value="1"/>
</dbReference>
<dbReference type="PANTHER" id="PTHR32063:SF78">
    <property type="entry name" value="ACRB_ACRD_ACRF FAMILY PROTEIN"/>
    <property type="match status" value="1"/>
</dbReference>
<reference evidence="2 3" key="1">
    <citation type="submission" date="2017-08" db="EMBL/GenBank/DDBJ databases">
        <title>Infants hospitalized years apart are colonized by the same room-sourced microbial strains.</title>
        <authorList>
            <person name="Brooks B."/>
            <person name="Olm M.R."/>
            <person name="Firek B.A."/>
            <person name="Baker R."/>
            <person name="Thomas B.C."/>
            <person name="Morowitz M.J."/>
            <person name="Banfield J.F."/>
        </authorList>
    </citation>
    <scope>NUCLEOTIDE SEQUENCE [LARGE SCALE GENOMIC DNA]</scope>
    <source>
        <strain evidence="2">S2_005_003_R2_43</strain>
    </source>
</reference>
<evidence type="ECO:0000313" key="2">
    <source>
        <dbReference type="EMBL" id="PZQ15058.1"/>
    </source>
</evidence>
<feature type="transmembrane region" description="Helical" evidence="1">
    <location>
        <begin position="479"/>
        <end position="502"/>
    </location>
</feature>
<dbReference type="FunFam" id="3.30.70.1430:FF:000001">
    <property type="entry name" value="Efflux pump membrane transporter"/>
    <property type="match status" value="1"/>
</dbReference>
<keyword evidence="1" id="KW-1133">Transmembrane helix</keyword>
<feature type="transmembrane region" description="Helical" evidence="1">
    <location>
        <begin position="349"/>
        <end position="365"/>
    </location>
</feature>
<dbReference type="PANTHER" id="PTHR32063">
    <property type="match status" value="1"/>
</dbReference>
<feature type="transmembrane region" description="Helical" evidence="1">
    <location>
        <begin position="399"/>
        <end position="423"/>
    </location>
</feature>
<feature type="transmembrane region" description="Helical" evidence="1">
    <location>
        <begin position="989"/>
        <end position="1015"/>
    </location>
</feature>
<keyword evidence="1" id="KW-0472">Membrane</keyword>
<dbReference type="Gene3D" id="1.20.1640.10">
    <property type="entry name" value="Multidrug efflux transporter AcrB transmembrane domain"/>
    <property type="match status" value="2"/>
</dbReference>
<dbReference type="SUPFAM" id="SSF82693">
    <property type="entry name" value="Multidrug efflux transporter AcrB pore domain, PN1, PN2, PC1 and PC2 subdomains"/>
    <property type="match status" value="3"/>
</dbReference>
<gene>
    <name evidence="2" type="ORF">DI565_11575</name>
</gene>
<dbReference type="SUPFAM" id="SSF82866">
    <property type="entry name" value="Multidrug efflux transporter AcrB transmembrane domain"/>
    <property type="match status" value="2"/>
</dbReference>
<feature type="transmembrane region" description="Helical" evidence="1">
    <location>
        <begin position="956"/>
        <end position="977"/>
    </location>
</feature>
<organism evidence="2 3">
    <name type="scientific">Ancylobacter novellus</name>
    <name type="common">Thiobacillus novellus</name>
    <dbReference type="NCBI Taxonomy" id="921"/>
    <lineage>
        <taxon>Bacteria</taxon>
        <taxon>Pseudomonadati</taxon>
        <taxon>Pseudomonadota</taxon>
        <taxon>Alphaproteobacteria</taxon>
        <taxon>Hyphomicrobiales</taxon>
        <taxon>Xanthobacteraceae</taxon>
        <taxon>Ancylobacter</taxon>
    </lineage>
</organism>
<dbReference type="GO" id="GO:0005886">
    <property type="term" value="C:plasma membrane"/>
    <property type="evidence" value="ECO:0007669"/>
    <property type="project" value="TreeGrafter"/>
</dbReference>
<dbReference type="Gene3D" id="3.30.70.1320">
    <property type="entry name" value="Multidrug efflux transporter AcrB pore domain like"/>
    <property type="match status" value="1"/>
</dbReference>
<dbReference type="Gene3D" id="3.30.70.1430">
    <property type="entry name" value="Multidrug efflux transporter AcrB pore domain"/>
    <property type="match status" value="2"/>
</dbReference>
<dbReference type="Gene3D" id="3.30.2090.10">
    <property type="entry name" value="Multidrug efflux transporter AcrB TolC docking domain, DN and DC subdomains"/>
    <property type="match status" value="2"/>
</dbReference>
<dbReference type="EMBL" id="QFPN01000005">
    <property type="protein sequence ID" value="PZQ15058.1"/>
    <property type="molecule type" value="Genomic_DNA"/>
</dbReference>
<evidence type="ECO:0000256" key="1">
    <source>
        <dbReference type="SAM" id="Phobius"/>
    </source>
</evidence>
<feature type="transmembrane region" description="Helical" evidence="1">
    <location>
        <begin position="443"/>
        <end position="467"/>
    </location>
</feature>
<feature type="transmembrane region" description="Helical" evidence="1">
    <location>
        <begin position="911"/>
        <end position="936"/>
    </location>
</feature>
<protein>
    <submittedName>
        <fullName evidence="2">Acriflavine resistance protein B</fullName>
    </submittedName>
</protein>
<name>A0A2W5KHW0_ANCNO</name>
<dbReference type="AlphaFoldDB" id="A0A2W5KHW0"/>
<proteinExistence type="predicted"/>